<name>A0AAE7RWT5_9CAUD</name>
<feature type="region of interest" description="Disordered" evidence="1">
    <location>
        <begin position="99"/>
        <end position="121"/>
    </location>
</feature>
<proteinExistence type="predicted"/>
<dbReference type="Proteomes" id="UP000827813">
    <property type="component" value="Segment"/>
</dbReference>
<reference evidence="2 3" key="1">
    <citation type="submission" date="2021-04" db="EMBL/GenBank/DDBJ databases">
        <authorList>
            <person name="Shkoporov A.N."/>
            <person name="Stockdale S.R."/>
            <person name="Guerin E."/>
            <person name="Ross R.P."/>
            <person name="Hill C."/>
        </authorList>
    </citation>
    <scope>NUCLEOTIDE SEQUENCE [LARGE SCALE GENOMIC DNA]</scope>
    <source>
        <strain evidence="3">cr9_1</strain>
    </source>
</reference>
<accession>A0AAE7RWT5</accession>
<dbReference type="GeneID" id="75691300"/>
<feature type="region of interest" description="Disordered" evidence="1">
    <location>
        <begin position="337"/>
        <end position="368"/>
    </location>
</feature>
<keyword evidence="3" id="KW-1185">Reference proteome</keyword>
<dbReference type="KEGG" id="vg:75691300"/>
<evidence type="ECO:0000313" key="3">
    <source>
        <dbReference type="Proteomes" id="UP000827813"/>
    </source>
</evidence>
<gene>
    <name evidence="2" type="primary">gp_23098</name>
</gene>
<feature type="compositionally biased region" description="Basic residues" evidence="1">
    <location>
        <begin position="111"/>
        <end position="121"/>
    </location>
</feature>
<evidence type="ECO:0000256" key="1">
    <source>
        <dbReference type="SAM" id="MobiDB-lite"/>
    </source>
</evidence>
<dbReference type="RefSeq" id="YP_010359737.1">
    <property type="nucleotide sequence ID" value="NC_062776.1"/>
</dbReference>
<evidence type="ECO:0000313" key="2">
    <source>
        <dbReference type="EMBL" id="QWM90165.1"/>
    </source>
</evidence>
<protein>
    <submittedName>
        <fullName evidence="2">Uncharacterized protein</fullName>
    </submittedName>
</protein>
<dbReference type="EMBL" id="MZ130486">
    <property type="protein sequence ID" value="QWM90165.1"/>
    <property type="molecule type" value="Genomic_DNA"/>
</dbReference>
<sequence length="734" mass="83172">MSNKRLRPNIVRGGVAIPIPNKKNYYYMKGKKHEQGGIDIGKNPRTGLEVEDGEVMHISPTEIKVFSSVPFLNGESPAEKVIKGNNPNKVFNAQEKYKDVNNINDDGTKNNKNRKNKSRYGTKKNGFEKIKEMQSLANNVSTLENPIISPDYTPYYDTTEVGKLINYSENPDSIKFDRINRRWYAPKGKGFDKDNFGMGVDRYTGGNISDKIKKDSKGREYITEEDERDLRFKRIKSANQSAKRRIDFIRKYYNDEGNVTETKEALITNLIYNRGSGKTARVYFNTEDEKYVPMQRAILRGTDDEVREEINKIYREAGLANRDSLVNDFYKRRNKKRMGGLSHSKDYGSKSKPYPNVDKKDFAGKNRSYPIPTKSDAIDALRLAGLHGRDDIKTKVYNKYPELRKRAKNGGVYTVTSNGKTSLRMIPSTGERIKFKNGGIEDIEKIVTLNPEVYSLGLEDELVNKINQPVVNYTTPVKKIKYRIFDDNGRFDKSLGVDLNTKLNYDNQKAIMKKRGYNSLISDGIGITSNIVGGIIGYNANKKALKKMKYTKAPVNLIPSKLKTSININPQLDAVRDQQQAYERQIDANTASSRVALGRKQLGRLNTIKLLNNIYGNKENIETELINKDRLNQQAVANQNITNYNTWKEKKNTFENAIIEKQSENTIGLINSINAGVQNAVGNFEKRLAAENNIRAIAAANPNVNPIILKALGVRGITDDMIEAWLRAYGNKNS</sequence>
<organism evidence="2 3">
    <name type="scientific">uncultured phage cr9_1</name>
    <dbReference type="NCBI Taxonomy" id="2986400"/>
    <lineage>
        <taxon>Viruses</taxon>
        <taxon>Duplodnaviria</taxon>
        <taxon>Heunggongvirae</taxon>
        <taxon>Uroviricota</taxon>
        <taxon>Caudoviricetes</taxon>
        <taxon>Crassvirales</taxon>
        <taxon>Intestiviridae</taxon>
        <taxon>Crudevirinae</taxon>
        <taxon>Dabirmavirus</taxon>
        <taxon>Dabirmavirus hominis</taxon>
    </lineage>
</organism>